<gene>
    <name evidence="3" type="ORF">Cpap_2528</name>
</gene>
<dbReference type="OrthoDB" id="1652311at2"/>
<organism evidence="3 4">
    <name type="scientific">Ruminiclostridium papyrosolvens DSM 2782</name>
    <dbReference type="NCBI Taxonomy" id="588581"/>
    <lineage>
        <taxon>Bacteria</taxon>
        <taxon>Bacillati</taxon>
        <taxon>Bacillota</taxon>
        <taxon>Clostridia</taxon>
        <taxon>Eubacteriales</taxon>
        <taxon>Oscillospiraceae</taxon>
        <taxon>Ruminiclostridium</taxon>
    </lineage>
</organism>
<evidence type="ECO:0000313" key="4">
    <source>
        <dbReference type="Proteomes" id="UP000003860"/>
    </source>
</evidence>
<evidence type="ECO:0000313" key="3">
    <source>
        <dbReference type="EMBL" id="EGD48376.1"/>
    </source>
</evidence>
<feature type="domain" description="SGNH hydrolase-type esterase" evidence="2">
    <location>
        <begin position="139"/>
        <end position="291"/>
    </location>
</feature>
<dbReference type="Pfam" id="PF13472">
    <property type="entry name" value="Lipase_GDSL_2"/>
    <property type="match status" value="1"/>
</dbReference>
<evidence type="ECO:0000259" key="2">
    <source>
        <dbReference type="Pfam" id="PF13472"/>
    </source>
</evidence>
<reference evidence="3" key="2">
    <citation type="submission" date="2011-01" db="EMBL/GenBank/DDBJ databases">
        <title>The Non-contiguous Finished genome of Clostridium papyrosolvens.</title>
        <authorList>
            <person name="Lucas S."/>
            <person name="Copeland A."/>
            <person name="Lapidus A."/>
            <person name="Cheng J.-F."/>
            <person name="Goodwin L."/>
            <person name="Pitluck S."/>
            <person name="Misra M."/>
            <person name="Chertkov O."/>
            <person name="Detter J.C."/>
            <person name="Han C."/>
            <person name="Tapia R."/>
            <person name="Land M."/>
            <person name="Hauser L."/>
            <person name="Kyrpides N."/>
            <person name="Ivanova N."/>
            <person name="Pagani I."/>
            <person name="Mouttaki H."/>
            <person name="He Z."/>
            <person name="Zhou J."/>
            <person name="Hemme C.L."/>
            <person name="Woyke T."/>
        </authorList>
    </citation>
    <scope>NUCLEOTIDE SEQUENCE [LARGE SCALE GENOMIC DNA]</scope>
    <source>
        <strain evidence="3">DSM 2782</strain>
    </source>
</reference>
<feature type="compositionally biased region" description="Polar residues" evidence="1">
    <location>
        <begin position="101"/>
        <end position="113"/>
    </location>
</feature>
<feature type="compositionally biased region" description="Low complexity" evidence="1">
    <location>
        <begin position="118"/>
        <end position="127"/>
    </location>
</feature>
<accession>F1TBH2</accession>
<dbReference type="InterPro" id="IPR013830">
    <property type="entry name" value="SGNH_hydro"/>
</dbReference>
<reference evidence="3" key="1">
    <citation type="submission" date="2009-07" db="EMBL/GenBank/DDBJ databases">
        <authorList>
            <consortium name="US DOE Joint Genome Institute (JGI-PGF)"/>
            <person name="Lucas S."/>
            <person name="Copeland A."/>
            <person name="Lapidus A."/>
            <person name="Glavina del Rio T."/>
            <person name="Tice H."/>
            <person name="Bruce D."/>
            <person name="Goodwin L."/>
            <person name="Pitluck S."/>
            <person name="Larimer F."/>
            <person name="Land M.L."/>
            <person name="Mouttaki H."/>
            <person name="He Z."/>
            <person name="Zhou J."/>
            <person name="Hemme C.L."/>
        </authorList>
    </citation>
    <scope>NUCLEOTIDE SEQUENCE [LARGE SCALE GENOMIC DNA]</scope>
    <source>
        <strain evidence="3">DSM 2782</strain>
    </source>
</reference>
<feature type="compositionally biased region" description="Polar residues" evidence="1">
    <location>
        <begin position="54"/>
        <end position="63"/>
    </location>
</feature>
<name>F1TBH2_9FIRM</name>
<feature type="region of interest" description="Disordered" evidence="1">
    <location>
        <begin position="44"/>
        <end position="130"/>
    </location>
</feature>
<dbReference type="AlphaFoldDB" id="F1TBH2"/>
<evidence type="ECO:0000256" key="1">
    <source>
        <dbReference type="SAM" id="MobiDB-lite"/>
    </source>
</evidence>
<dbReference type="InterPro" id="IPR036514">
    <property type="entry name" value="SGNH_hydro_sf"/>
</dbReference>
<dbReference type="Proteomes" id="UP000003860">
    <property type="component" value="Unassembled WGS sequence"/>
</dbReference>
<dbReference type="STRING" id="588581.Cpap_2528"/>
<dbReference type="Gene3D" id="3.40.50.1110">
    <property type="entry name" value="SGNH hydrolase"/>
    <property type="match status" value="1"/>
</dbReference>
<dbReference type="SUPFAM" id="SSF52266">
    <property type="entry name" value="SGNH hydrolase"/>
    <property type="match status" value="1"/>
</dbReference>
<dbReference type="RefSeq" id="WP_004618534.1">
    <property type="nucleotide sequence ID" value="NZ_ACXX02000004.1"/>
</dbReference>
<dbReference type="eggNOG" id="COG2755">
    <property type="taxonomic scope" value="Bacteria"/>
</dbReference>
<proteinExistence type="predicted"/>
<keyword evidence="4" id="KW-1185">Reference proteome</keyword>
<dbReference type="EMBL" id="ACXX02000004">
    <property type="protein sequence ID" value="EGD48376.1"/>
    <property type="molecule type" value="Genomic_DNA"/>
</dbReference>
<sequence length="305" mass="34083">MRGVKRRFNVKKRKRRLAIAGILIFCIATIWLLATRQTEQNKILTSGRAENKPSAVQTETSASSEKKEIATSTSPTQKDIAKSTVAGTSNTKKTVPITKKGNAQSASSSPATSKDTHPQNNKPQPKNTNYSQVFKKDIFIGDSITEGMSDFDFLEEDNVCAKLGLNLNTIDQQIEKAQIMKPERIFLLVGSNDIEDDGTTPEAFKKKYADVIRKIKKSIPGVKIYVQSILPVLPQVTQKHPIVNNDRVGKFNSAIQAMAKEENISYINIASLVNDSSKKLYEPDGQHFKSQFYNLWLDYLELNTK</sequence>
<comment type="caution">
    <text evidence="3">The sequence shown here is derived from an EMBL/GenBank/DDBJ whole genome shotgun (WGS) entry which is preliminary data.</text>
</comment>
<protein>
    <submittedName>
        <fullName evidence="3">Lipolytic protein G-D-S-L family</fullName>
    </submittedName>
</protein>